<dbReference type="PANTHER" id="PTHR22911">
    <property type="entry name" value="ACYL-MALONYL CONDENSING ENZYME-RELATED"/>
    <property type="match status" value="1"/>
</dbReference>
<name>A0A2D6LPK4_9ARCH</name>
<dbReference type="AlphaFoldDB" id="A0A2D6LPK4"/>
<evidence type="ECO:0000313" key="3">
    <source>
        <dbReference type="EMBL" id="MAG18110.1"/>
    </source>
</evidence>
<feature type="domain" description="EamA" evidence="2">
    <location>
        <begin position="6"/>
        <end position="140"/>
    </location>
</feature>
<evidence type="ECO:0000259" key="2">
    <source>
        <dbReference type="Pfam" id="PF00892"/>
    </source>
</evidence>
<evidence type="ECO:0000256" key="1">
    <source>
        <dbReference type="SAM" id="Phobius"/>
    </source>
</evidence>
<feature type="transmembrane region" description="Helical" evidence="1">
    <location>
        <begin position="240"/>
        <end position="260"/>
    </location>
</feature>
<protein>
    <recommendedName>
        <fullName evidence="2">EamA domain-containing protein</fullName>
    </recommendedName>
</protein>
<proteinExistence type="predicted"/>
<dbReference type="Proteomes" id="UP000226712">
    <property type="component" value="Unassembled WGS sequence"/>
</dbReference>
<feature type="transmembrane region" description="Helical" evidence="1">
    <location>
        <begin position="31"/>
        <end position="52"/>
    </location>
</feature>
<feature type="transmembrane region" description="Helical" evidence="1">
    <location>
        <begin position="208"/>
        <end position="233"/>
    </location>
</feature>
<dbReference type="GO" id="GO:0016020">
    <property type="term" value="C:membrane"/>
    <property type="evidence" value="ECO:0007669"/>
    <property type="project" value="InterPro"/>
</dbReference>
<keyword evidence="1" id="KW-0812">Transmembrane</keyword>
<keyword evidence="1" id="KW-0472">Membrane</keyword>
<sequence>MEQKVAALALLAAALVWAVTSISYKSMLDAGFPILFLLWVVFIFRFLAVWIISDYKKVKHEIITDIWELKMVLMSGLFSLALPLFFLLAITYTDFDNVYFITYTAPAWVLVLAVIFLGEKLNIKKLAGLGVTLIGVYFIARPENIFSLDLGILFALGAALFYAGDIVVGRELKDYSFHTVSIYSNGFRVIVLTIAVMLAFEIPQIENFYFYVGLAAVMGFFRGIASDFFYYALEKLEASTASIITLSELIFASVLAFVLFGEIHSIDEIMGFSLVILSGLIILLRKSDLDNFEHLIHIHRRH</sequence>
<dbReference type="InterPro" id="IPR000620">
    <property type="entry name" value="EamA_dom"/>
</dbReference>
<feature type="transmembrane region" description="Helical" evidence="1">
    <location>
        <begin position="266"/>
        <end position="284"/>
    </location>
</feature>
<dbReference type="SUPFAM" id="SSF103481">
    <property type="entry name" value="Multidrug resistance efflux transporter EmrE"/>
    <property type="match status" value="2"/>
</dbReference>
<gene>
    <name evidence="3" type="ORF">CL944_01395</name>
</gene>
<comment type="caution">
    <text evidence="3">The sequence shown here is derived from an EMBL/GenBank/DDBJ whole genome shotgun (WGS) entry which is preliminary data.</text>
</comment>
<evidence type="ECO:0000313" key="4">
    <source>
        <dbReference type="Proteomes" id="UP000226712"/>
    </source>
</evidence>
<feature type="transmembrane region" description="Helical" evidence="1">
    <location>
        <begin position="98"/>
        <end position="116"/>
    </location>
</feature>
<dbReference type="Pfam" id="PF00892">
    <property type="entry name" value="EamA"/>
    <property type="match status" value="2"/>
</dbReference>
<dbReference type="InterPro" id="IPR037185">
    <property type="entry name" value="EmrE-like"/>
</dbReference>
<feature type="transmembrane region" description="Helical" evidence="1">
    <location>
        <begin position="146"/>
        <end position="168"/>
    </location>
</feature>
<feature type="transmembrane region" description="Helical" evidence="1">
    <location>
        <begin position="72"/>
        <end position="92"/>
    </location>
</feature>
<keyword evidence="1" id="KW-1133">Transmembrane helix</keyword>
<reference evidence="4" key="1">
    <citation type="submission" date="2017-09" db="EMBL/GenBank/DDBJ databases">
        <title>The Reconstruction of 2,631 Draft Metagenome-Assembled Genomes from the Global Oceans.</title>
        <authorList>
            <person name="Tully B.J."/>
            <person name="Graham E.D."/>
            <person name="Heidelberg J.F."/>
        </authorList>
    </citation>
    <scope>NUCLEOTIDE SEQUENCE [LARGE SCALE GENOMIC DNA]</scope>
</reference>
<feature type="domain" description="EamA" evidence="2">
    <location>
        <begin position="150"/>
        <end position="283"/>
    </location>
</feature>
<dbReference type="EMBL" id="NZBD01000008">
    <property type="protein sequence ID" value="MAG18110.1"/>
    <property type="molecule type" value="Genomic_DNA"/>
</dbReference>
<accession>A0A2D6LPK4</accession>
<organism evidence="3 4">
    <name type="scientific">Candidatus Iainarchaeum sp</name>
    <dbReference type="NCBI Taxonomy" id="3101447"/>
    <lineage>
        <taxon>Archaea</taxon>
        <taxon>Candidatus Iainarchaeota</taxon>
        <taxon>Candidatus Iainarchaeia</taxon>
        <taxon>Candidatus Iainarchaeales</taxon>
        <taxon>Candidatus Iainarchaeaceae</taxon>
        <taxon>Candidatus Iainarchaeum</taxon>
    </lineage>
</organism>
<feature type="transmembrane region" description="Helical" evidence="1">
    <location>
        <begin position="180"/>
        <end position="202"/>
    </location>
</feature>